<dbReference type="PANTHER" id="PTHR31973:SF197">
    <property type="entry name" value="SWIM-TYPE DOMAIN-CONTAINING PROTEIN"/>
    <property type="match status" value="1"/>
</dbReference>
<dbReference type="InterPro" id="IPR007527">
    <property type="entry name" value="Znf_SWIM"/>
</dbReference>
<keyword evidence="7" id="KW-1185">Reference proteome</keyword>
<dbReference type="STRING" id="93759.A0A1R3KL13"/>
<organism evidence="6 7">
    <name type="scientific">Corchorus olitorius</name>
    <dbReference type="NCBI Taxonomy" id="93759"/>
    <lineage>
        <taxon>Eukaryota</taxon>
        <taxon>Viridiplantae</taxon>
        <taxon>Streptophyta</taxon>
        <taxon>Embryophyta</taxon>
        <taxon>Tracheophyta</taxon>
        <taxon>Spermatophyta</taxon>
        <taxon>Magnoliopsida</taxon>
        <taxon>eudicotyledons</taxon>
        <taxon>Gunneridae</taxon>
        <taxon>Pentapetalae</taxon>
        <taxon>rosids</taxon>
        <taxon>malvids</taxon>
        <taxon>Malvales</taxon>
        <taxon>Malvaceae</taxon>
        <taxon>Grewioideae</taxon>
        <taxon>Apeibeae</taxon>
        <taxon>Corchorus</taxon>
    </lineage>
</organism>
<protein>
    <submittedName>
        <fullName evidence="6">Zinc finger, PMZ-type</fullName>
    </submittedName>
</protein>
<sequence length="189" mass="21890">MAELKQKSPLAWNDLKEKAPEHHRWCRAFFNEENMCELIDNNIAEAFNGSLLAARKMSVVSLFEQIRRMLMERISQNLKECSKWKGGIGPRIWRVIEKNSRAANYCEVIFNGAAGYEIMHGEDRYIVNLSEKTCSCKKYTLSGIPCTHAITAIRDKRGKVEEYVSSWLHFSTYMRVYSNVLQPMTGRND</sequence>
<dbReference type="Pfam" id="PF04434">
    <property type="entry name" value="SWIM"/>
    <property type="match status" value="1"/>
</dbReference>
<evidence type="ECO:0000259" key="5">
    <source>
        <dbReference type="PROSITE" id="PS50966"/>
    </source>
</evidence>
<accession>A0A1R3KL13</accession>
<evidence type="ECO:0000256" key="3">
    <source>
        <dbReference type="ARBA" id="ARBA00022833"/>
    </source>
</evidence>
<name>A0A1R3KL13_9ROSI</name>
<dbReference type="InterPro" id="IPR006564">
    <property type="entry name" value="Znf_PMZ"/>
</dbReference>
<evidence type="ECO:0000256" key="2">
    <source>
        <dbReference type="ARBA" id="ARBA00022771"/>
    </source>
</evidence>
<dbReference type="Proteomes" id="UP000187203">
    <property type="component" value="Unassembled WGS sequence"/>
</dbReference>
<comment type="caution">
    <text evidence="6">The sequence shown here is derived from an EMBL/GenBank/DDBJ whole genome shotgun (WGS) entry which is preliminary data.</text>
</comment>
<dbReference type="EMBL" id="AWUE01013057">
    <property type="protein sequence ID" value="OMP07775.1"/>
    <property type="molecule type" value="Genomic_DNA"/>
</dbReference>
<dbReference type="OrthoDB" id="1001883at2759"/>
<reference evidence="7" key="1">
    <citation type="submission" date="2013-09" db="EMBL/GenBank/DDBJ databases">
        <title>Corchorus olitorius genome sequencing.</title>
        <authorList>
            <person name="Alam M."/>
            <person name="Haque M.S."/>
            <person name="Islam M.S."/>
            <person name="Emdad E.M."/>
            <person name="Islam M.M."/>
            <person name="Ahmed B."/>
            <person name="Halim A."/>
            <person name="Hossen Q.M.M."/>
            <person name="Hossain M.Z."/>
            <person name="Ahmed R."/>
            <person name="Khan M.M."/>
            <person name="Islam R."/>
            <person name="Rashid M.M."/>
            <person name="Khan S.A."/>
            <person name="Rahman M.S."/>
            <person name="Alam M."/>
            <person name="Yahiya A.S."/>
            <person name="Khan M.S."/>
            <person name="Azam M.S."/>
            <person name="Haque T."/>
            <person name="Lashkar M.Z.H."/>
            <person name="Akhand A.I."/>
            <person name="Morshed G."/>
            <person name="Roy S."/>
            <person name="Uddin K.S."/>
            <person name="Rabeya T."/>
            <person name="Hossain A.S."/>
            <person name="Chowdhury A."/>
            <person name="Snigdha A.R."/>
            <person name="Mortoza M.S."/>
            <person name="Matin S.A."/>
            <person name="Hoque S.M.E."/>
            <person name="Islam M.K."/>
            <person name="Roy D.K."/>
            <person name="Haider R."/>
            <person name="Moosa M.M."/>
            <person name="Elias S.M."/>
            <person name="Hasan A.M."/>
            <person name="Jahan S."/>
            <person name="Shafiuddin M."/>
            <person name="Mahmood N."/>
            <person name="Shommy N.S."/>
        </authorList>
    </citation>
    <scope>NUCLEOTIDE SEQUENCE [LARGE SCALE GENOMIC DNA]</scope>
    <source>
        <strain evidence="7">cv. O-4</strain>
    </source>
</reference>
<evidence type="ECO:0000256" key="1">
    <source>
        <dbReference type="ARBA" id="ARBA00022723"/>
    </source>
</evidence>
<keyword evidence="3" id="KW-0862">Zinc</keyword>
<keyword evidence="2 4" id="KW-0863">Zinc-finger</keyword>
<dbReference type="SMART" id="SM00575">
    <property type="entry name" value="ZnF_PMZ"/>
    <property type="match status" value="1"/>
</dbReference>
<dbReference type="PROSITE" id="PS50966">
    <property type="entry name" value="ZF_SWIM"/>
    <property type="match status" value="1"/>
</dbReference>
<evidence type="ECO:0000313" key="6">
    <source>
        <dbReference type="EMBL" id="OMP07775.1"/>
    </source>
</evidence>
<dbReference type="GO" id="GO:0008270">
    <property type="term" value="F:zinc ion binding"/>
    <property type="evidence" value="ECO:0007669"/>
    <property type="project" value="UniProtKB-KW"/>
</dbReference>
<keyword evidence="1" id="KW-0479">Metal-binding</keyword>
<evidence type="ECO:0000313" key="7">
    <source>
        <dbReference type="Proteomes" id="UP000187203"/>
    </source>
</evidence>
<gene>
    <name evidence="6" type="ORF">COLO4_07063</name>
</gene>
<dbReference type="AlphaFoldDB" id="A0A1R3KL13"/>
<feature type="domain" description="SWIM-type" evidence="5">
    <location>
        <begin position="125"/>
        <end position="157"/>
    </location>
</feature>
<dbReference type="PANTHER" id="PTHR31973">
    <property type="entry name" value="POLYPROTEIN, PUTATIVE-RELATED"/>
    <property type="match status" value="1"/>
</dbReference>
<evidence type="ECO:0000256" key="4">
    <source>
        <dbReference type="PROSITE-ProRule" id="PRU00325"/>
    </source>
</evidence>
<proteinExistence type="predicted"/>